<dbReference type="GO" id="GO:0016491">
    <property type="term" value="F:oxidoreductase activity"/>
    <property type="evidence" value="ECO:0007669"/>
    <property type="project" value="UniProtKB-KW"/>
</dbReference>
<dbReference type="Proteomes" id="UP000667802">
    <property type="component" value="Unassembled WGS sequence"/>
</dbReference>
<dbReference type="AlphaFoldDB" id="A0AAP5IDQ1"/>
<evidence type="ECO:0000259" key="5">
    <source>
        <dbReference type="Pfam" id="PF03446"/>
    </source>
</evidence>
<dbReference type="InterPro" id="IPR051265">
    <property type="entry name" value="HIBADH-related_NP60_sf"/>
</dbReference>
<dbReference type="PANTHER" id="PTHR43580">
    <property type="entry name" value="OXIDOREDUCTASE GLYR1-RELATED"/>
    <property type="match status" value="1"/>
</dbReference>
<dbReference type="InterPro" id="IPR002204">
    <property type="entry name" value="3-OH-isobutyrate_DH-rel_CS"/>
</dbReference>
<evidence type="ECO:0000259" key="6">
    <source>
        <dbReference type="Pfam" id="PF14833"/>
    </source>
</evidence>
<protein>
    <submittedName>
        <fullName evidence="7">NAD(P)-dependent oxidoreductase</fullName>
    </submittedName>
</protein>
<dbReference type="GO" id="GO:0050661">
    <property type="term" value="F:NADP binding"/>
    <property type="evidence" value="ECO:0007669"/>
    <property type="project" value="InterPro"/>
</dbReference>
<organism evidence="7 8">
    <name type="scientific">Aetokthonos hydrillicola Thurmond2011</name>
    <dbReference type="NCBI Taxonomy" id="2712845"/>
    <lineage>
        <taxon>Bacteria</taxon>
        <taxon>Bacillati</taxon>
        <taxon>Cyanobacteriota</taxon>
        <taxon>Cyanophyceae</taxon>
        <taxon>Nostocales</taxon>
        <taxon>Hapalosiphonaceae</taxon>
        <taxon>Aetokthonos</taxon>
    </lineage>
</organism>
<evidence type="ECO:0000313" key="7">
    <source>
        <dbReference type="EMBL" id="MDR9897060.1"/>
    </source>
</evidence>
<dbReference type="GO" id="GO:0051287">
    <property type="term" value="F:NAD binding"/>
    <property type="evidence" value="ECO:0007669"/>
    <property type="project" value="InterPro"/>
</dbReference>
<dbReference type="InterPro" id="IPR006115">
    <property type="entry name" value="6PGDH_NADP-bd"/>
</dbReference>
<keyword evidence="8" id="KW-1185">Reference proteome</keyword>
<dbReference type="PROSITE" id="PS00895">
    <property type="entry name" value="3_HYDROXYISOBUT_DH"/>
    <property type="match status" value="1"/>
</dbReference>
<evidence type="ECO:0000256" key="1">
    <source>
        <dbReference type="ARBA" id="ARBA00009080"/>
    </source>
</evidence>
<dbReference type="Pfam" id="PF03446">
    <property type="entry name" value="NAD_binding_2"/>
    <property type="match status" value="1"/>
</dbReference>
<dbReference type="Pfam" id="PF14833">
    <property type="entry name" value="NAD_binding_11"/>
    <property type="match status" value="1"/>
</dbReference>
<evidence type="ECO:0000256" key="2">
    <source>
        <dbReference type="ARBA" id="ARBA00023002"/>
    </source>
</evidence>
<accession>A0AAP5IDQ1</accession>
<evidence type="ECO:0000256" key="3">
    <source>
        <dbReference type="ARBA" id="ARBA00023027"/>
    </source>
</evidence>
<feature type="active site" evidence="4">
    <location>
        <position position="171"/>
    </location>
</feature>
<comment type="similarity">
    <text evidence="1">Belongs to the HIBADH-related family.</text>
</comment>
<evidence type="ECO:0000313" key="8">
    <source>
        <dbReference type="Proteomes" id="UP000667802"/>
    </source>
</evidence>
<dbReference type="InterPro" id="IPR013328">
    <property type="entry name" value="6PGD_dom2"/>
</dbReference>
<dbReference type="SUPFAM" id="SSF48179">
    <property type="entry name" value="6-phosphogluconate dehydrogenase C-terminal domain-like"/>
    <property type="match status" value="1"/>
</dbReference>
<keyword evidence="2" id="KW-0560">Oxidoreductase</keyword>
<evidence type="ECO:0000256" key="4">
    <source>
        <dbReference type="PIRSR" id="PIRSR000103-1"/>
    </source>
</evidence>
<dbReference type="SUPFAM" id="SSF51735">
    <property type="entry name" value="NAD(P)-binding Rossmann-fold domains"/>
    <property type="match status" value="1"/>
</dbReference>
<sequence length="294" mass="31431">MERIAYLGLGIMGSGMATNLLKAGYSVTVWNRSPEAGKTLVEQGATQAQTPAQAVKDVDVIMYCLANDQAVEEVVFGQDGIISNVRANQIAINMSTVHPDTSRREATAYAQKQVEFLDAPVFGSKNESAAGGLWIVVGGKQEVFERVKSILEPISETIHYMGEAGKGATMKLIGNSIVATQIEALGEAMTLAKKAGLNPKDVLDVLHVVDFRSPIFDGIGKMLINRDFTPSFALKHMLKDANLIARLAQDFNSPTPAAASVRETIKAAVNQGWGDENASALIKALELEAGVTVE</sequence>
<dbReference type="Gene3D" id="1.10.1040.10">
    <property type="entry name" value="N-(1-d-carboxylethyl)-l-norvaline Dehydrogenase, domain 2"/>
    <property type="match status" value="1"/>
</dbReference>
<comment type="caution">
    <text evidence="7">The sequence shown here is derived from an EMBL/GenBank/DDBJ whole genome shotgun (WGS) entry which is preliminary data.</text>
</comment>
<feature type="domain" description="3-hydroxyisobutyrate dehydrogenase-like NAD-binding" evidence="6">
    <location>
        <begin position="165"/>
        <end position="285"/>
    </location>
</feature>
<reference evidence="8" key="1">
    <citation type="journal article" date="2021" name="Science">
        <title>Hunting the eagle killer: A cyanobacterial neurotoxin causes vacuolar myelinopathy.</title>
        <authorList>
            <person name="Breinlinger S."/>
            <person name="Phillips T.J."/>
            <person name="Haram B.N."/>
            <person name="Mares J."/>
            <person name="Martinez Yerena J.A."/>
            <person name="Hrouzek P."/>
            <person name="Sobotka R."/>
            <person name="Henderson W.M."/>
            <person name="Schmieder P."/>
            <person name="Williams S.M."/>
            <person name="Lauderdale J.D."/>
            <person name="Wilde H.D."/>
            <person name="Gerrin W."/>
            <person name="Kust A."/>
            <person name="Washington J.W."/>
            <person name="Wagner C."/>
            <person name="Geier B."/>
            <person name="Liebeke M."/>
            <person name="Enke H."/>
            <person name="Niedermeyer T.H.J."/>
            <person name="Wilde S.B."/>
        </authorList>
    </citation>
    <scope>NUCLEOTIDE SEQUENCE [LARGE SCALE GENOMIC DNA]</scope>
    <source>
        <strain evidence="8">Thurmond2011</strain>
    </source>
</reference>
<feature type="domain" description="6-phosphogluconate dehydrogenase NADP-binding" evidence="5">
    <location>
        <begin position="3"/>
        <end position="162"/>
    </location>
</feature>
<dbReference type="Gene3D" id="3.40.50.720">
    <property type="entry name" value="NAD(P)-binding Rossmann-like Domain"/>
    <property type="match status" value="1"/>
</dbReference>
<dbReference type="GO" id="GO:0016054">
    <property type="term" value="P:organic acid catabolic process"/>
    <property type="evidence" value="ECO:0007669"/>
    <property type="project" value="UniProtKB-ARBA"/>
</dbReference>
<dbReference type="PIRSF" id="PIRSF000103">
    <property type="entry name" value="HIBADH"/>
    <property type="match status" value="1"/>
</dbReference>
<dbReference type="EMBL" id="JAALHA020000010">
    <property type="protein sequence ID" value="MDR9897060.1"/>
    <property type="molecule type" value="Genomic_DNA"/>
</dbReference>
<dbReference type="InterPro" id="IPR015815">
    <property type="entry name" value="HIBADH-related"/>
</dbReference>
<gene>
    <name evidence="7" type="ORF">G7B40_021180</name>
</gene>
<dbReference type="PANTHER" id="PTHR43580:SF2">
    <property type="entry name" value="CYTOKINE-LIKE NUCLEAR FACTOR N-PAC"/>
    <property type="match status" value="1"/>
</dbReference>
<dbReference type="InterPro" id="IPR029154">
    <property type="entry name" value="HIBADH-like_NADP-bd"/>
</dbReference>
<keyword evidence="3" id="KW-0520">NAD</keyword>
<dbReference type="InterPro" id="IPR008927">
    <property type="entry name" value="6-PGluconate_DH-like_C_sf"/>
</dbReference>
<proteinExistence type="inferred from homology"/>
<dbReference type="InterPro" id="IPR036291">
    <property type="entry name" value="NAD(P)-bd_dom_sf"/>
</dbReference>
<name>A0AAP5IDQ1_9CYAN</name>
<dbReference type="RefSeq" id="WP_208343327.1">
    <property type="nucleotide sequence ID" value="NZ_CAWQFN010000290.1"/>
</dbReference>